<keyword evidence="1" id="KW-0862">Zinc</keyword>
<dbReference type="InterPro" id="IPR000571">
    <property type="entry name" value="Znf_CCCH"/>
</dbReference>
<accession>A0A9Q9DSV3</accession>
<feature type="region of interest" description="Disordered" evidence="2">
    <location>
        <begin position="24"/>
        <end position="62"/>
    </location>
</feature>
<feature type="compositionally biased region" description="Basic and acidic residues" evidence="2">
    <location>
        <begin position="106"/>
        <end position="115"/>
    </location>
</feature>
<dbReference type="AlphaFoldDB" id="A0A9Q9DSV3"/>
<dbReference type="OrthoDB" id="410307at2759"/>
<dbReference type="Proteomes" id="UP001056012">
    <property type="component" value="Chromosome 3"/>
</dbReference>
<evidence type="ECO:0000259" key="3">
    <source>
        <dbReference type="PROSITE" id="PS50103"/>
    </source>
</evidence>
<dbReference type="Gene3D" id="4.10.1000.10">
    <property type="entry name" value="Zinc finger, CCCH-type"/>
    <property type="match status" value="2"/>
</dbReference>
<dbReference type="GO" id="GO:0005634">
    <property type="term" value="C:nucleus"/>
    <property type="evidence" value="ECO:0007669"/>
    <property type="project" value="TreeGrafter"/>
</dbReference>
<feature type="compositionally biased region" description="Low complexity" evidence="2">
    <location>
        <begin position="341"/>
        <end position="353"/>
    </location>
</feature>
<gene>
    <name evidence="4" type="ORF">yc1106_04413</name>
</gene>
<keyword evidence="1" id="KW-0863">Zinc-finger</keyword>
<evidence type="ECO:0000256" key="1">
    <source>
        <dbReference type="PROSITE-ProRule" id="PRU00723"/>
    </source>
</evidence>
<evidence type="ECO:0000313" key="4">
    <source>
        <dbReference type="EMBL" id="USP77139.1"/>
    </source>
</evidence>
<feature type="zinc finger region" description="C3H1-type" evidence="1">
    <location>
        <begin position="270"/>
        <end position="293"/>
    </location>
</feature>
<feature type="domain" description="C3H1-type" evidence="3">
    <location>
        <begin position="215"/>
        <end position="241"/>
    </location>
</feature>
<keyword evidence="1" id="KW-0479">Metal-binding</keyword>
<organism evidence="4 5">
    <name type="scientific">Curvularia clavata</name>
    <dbReference type="NCBI Taxonomy" id="95742"/>
    <lineage>
        <taxon>Eukaryota</taxon>
        <taxon>Fungi</taxon>
        <taxon>Dikarya</taxon>
        <taxon>Ascomycota</taxon>
        <taxon>Pezizomycotina</taxon>
        <taxon>Dothideomycetes</taxon>
        <taxon>Pleosporomycetidae</taxon>
        <taxon>Pleosporales</taxon>
        <taxon>Pleosporineae</taxon>
        <taxon>Pleosporaceae</taxon>
        <taxon>Curvularia</taxon>
    </lineage>
</organism>
<name>A0A9Q9DSV3_CURCL</name>
<dbReference type="SMART" id="SM00356">
    <property type="entry name" value="ZnF_C3H1"/>
    <property type="match status" value="3"/>
</dbReference>
<evidence type="ECO:0000313" key="5">
    <source>
        <dbReference type="Proteomes" id="UP001056012"/>
    </source>
</evidence>
<dbReference type="GO" id="GO:0008270">
    <property type="term" value="F:zinc ion binding"/>
    <property type="evidence" value="ECO:0007669"/>
    <property type="project" value="UniProtKB-KW"/>
</dbReference>
<feature type="zinc finger region" description="C3H1-type" evidence="1">
    <location>
        <begin position="215"/>
        <end position="241"/>
    </location>
</feature>
<feature type="domain" description="C3H1-type" evidence="3">
    <location>
        <begin position="186"/>
        <end position="214"/>
    </location>
</feature>
<keyword evidence="5" id="KW-1185">Reference proteome</keyword>
<feature type="region of interest" description="Disordered" evidence="2">
    <location>
        <begin position="299"/>
        <end position="360"/>
    </location>
</feature>
<evidence type="ECO:0000256" key="2">
    <source>
        <dbReference type="SAM" id="MobiDB-lite"/>
    </source>
</evidence>
<feature type="domain" description="C3H1-type" evidence="3">
    <location>
        <begin position="270"/>
        <end position="293"/>
    </location>
</feature>
<dbReference type="PANTHER" id="PTHR46156">
    <property type="entry name" value="CCCH ZINGC FINGER"/>
    <property type="match status" value="1"/>
</dbReference>
<feature type="zinc finger region" description="C3H1-type" evidence="1">
    <location>
        <begin position="186"/>
        <end position="214"/>
    </location>
</feature>
<dbReference type="VEuPathDB" id="FungiDB:yc1106_04413"/>
<protein>
    <submittedName>
        <fullName evidence="4">Transcription initiation factor tfiid subunit 7</fullName>
    </submittedName>
</protein>
<reference evidence="4" key="1">
    <citation type="submission" date="2021-12" db="EMBL/GenBank/DDBJ databases">
        <title>Curvularia clavata genome.</title>
        <authorList>
            <person name="Cao Y."/>
        </authorList>
    </citation>
    <scope>NUCLEOTIDE SEQUENCE</scope>
    <source>
        <strain evidence="4">Yc1106</strain>
    </source>
</reference>
<dbReference type="EMBL" id="CP089276">
    <property type="protein sequence ID" value="USP77139.1"/>
    <property type="molecule type" value="Genomic_DNA"/>
</dbReference>
<dbReference type="PANTHER" id="PTHR46156:SF1">
    <property type="entry name" value="ZINC FINGER CCCH DOMAIN-CONTAINING PROTEIN 3"/>
    <property type="match status" value="1"/>
</dbReference>
<feature type="region of interest" description="Disordered" evidence="2">
    <location>
        <begin position="88"/>
        <end position="115"/>
    </location>
</feature>
<feature type="compositionally biased region" description="Polar residues" evidence="2">
    <location>
        <begin position="88"/>
        <end position="102"/>
    </location>
</feature>
<sequence>MTSQAERTRAYAELASYIARLKREKAERQNAETQGDAGNHYHSPPHRKLGSSSHGSAHYHPYQRPQAIGKNAAESRDANDIESLLKQLTNDGISEQPSNNGVSKKRSIEDMSEKPKVKKALLKQLSNNAAPNRDGHQTEPKNLCPTFIVTGISTKRYFRRIPFCLCAPNPRLGRCSRKVCPHIHDPDKQAVCKRWFYKDTCQMGKLCFLSHVATPRNTPTCTYFMAGRCSNNDCRFAHVRVDPAALNCKKFGRLGYCEKGDTCTELHAHECPYYANQGFCYHGDNCRMGHYHRASRMKASRFPSPASPLASNTSDRSNTPEDDMDVAGVNLEQNMPKTDAHQQAHQFTQQADFVSLDDDP</sequence>
<dbReference type="PROSITE" id="PS50103">
    <property type="entry name" value="ZF_C3H1"/>
    <property type="match status" value="3"/>
</dbReference>
<proteinExistence type="predicted"/>